<dbReference type="CDD" id="cd02440">
    <property type="entry name" value="AdoMet_MTases"/>
    <property type="match status" value="1"/>
</dbReference>
<feature type="compositionally biased region" description="Basic residues" evidence="2">
    <location>
        <begin position="1"/>
        <end position="15"/>
    </location>
</feature>
<dbReference type="PANTHER" id="PTHR43861:SF3">
    <property type="entry name" value="PUTATIVE (AFU_ORTHOLOGUE AFUA_2G14390)-RELATED"/>
    <property type="match status" value="1"/>
</dbReference>
<organism evidence="3">
    <name type="scientific">Psilocybe cubensis</name>
    <name type="common">Psychedelic mushroom</name>
    <name type="synonym">Stropharia cubensis</name>
    <dbReference type="NCBI Taxonomy" id="181762"/>
    <lineage>
        <taxon>Eukaryota</taxon>
        <taxon>Fungi</taxon>
        <taxon>Dikarya</taxon>
        <taxon>Basidiomycota</taxon>
        <taxon>Agaricomycotina</taxon>
        <taxon>Agaricomycetes</taxon>
        <taxon>Agaricomycetidae</taxon>
        <taxon>Agaricales</taxon>
        <taxon>Agaricineae</taxon>
        <taxon>Strophariaceae</taxon>
        <taxon>Psilocybe</taxon>
    </lineage>
</organism>
<protein>
    <recommendedName>
        <fullName evidence="4">S-adenosyl-L-methionine-dependent methyltransferase</fullName>
    </recommendedName>
</protein>
<proteinExistence type="predicted"/>
<evidence type="ECO:0000256" key="1">
    <source>
        <dbReference type="ARBA" id="ARBA00022679"/>
    </source>
</evidence>
<dbReference type="SUPFAM" id="SSF53335">
    <property type="entry name" value="S-adenosyl-L-methionine-dependent methyltransferases"/>
    <property type="match status" value="1"/>
</dbReference>
<dbReference type="Gene3D" id="3.40.50.150">
    <property type="entry name" value="Vaccinia Virus protein VP39"/>
    <property type="match status" value="1"/>
</dbReference>
<dbReference type="GO" id="GO:0016740">
    <property type="term" value="F:transferase activity"/>
    <property type="evidence" value="ECO:0007669"/>
    <property type="project" value="UniProtKB-KW"/>
</dbReference>
<feature type="region of interest" description="Disordered" evidence="2">
    <location>
        <begin position="1"/>
        <end position="21"/>
    </location>
</feature>
<evidence type="ECO:0000313" key="3">
    <source>
        <dbReference type="EMBL" id="KAG5171467.1"/>
    </source>
</evidence>
<dbReference type="InterPro" id="IPR029063">
    <property type="entry name" value="SAM-dependent_MTases_sf"/>
</dbReference>
<evidence type="ECO:0000256" key="2">
    <source>
        <dbReference type="SAM" id="MobiDB-lite"/>
    </source>
</evidence>
<sequence>MSHHHHDHGHQHPHIHGSDSKDYATANKEHYADAASSQENPKWIELAKRSAQAILARYPFDEESTSVMDFACNRGLLSREIAGYTKLLIGVDISQTPVDLFNEHVSNQGIPPDEMRAVCVELKGEEGELDGLKFDVITCASSYHHFESIDDITKTLAFFLKPKGVLFVVDVTPKESDGISASDNNLFPEKFHHVVAHQHGLSESAIRTAFDGAGLLSFSFEPISSVKVHEREATLFIAKGVKPEV</sequence>
<evidence type="ECO:0008006" key="4">
    <source>
        <dbReference type="Google" id="ProtNLM"/>
    </source>
</evidence>
<gene>
    <name evidence="3" type="ORF">JR316_003554</name>
</gene>
<name>A0A8H8CM20_PSICU</name>
<dbReference type="Pfam" id="PF13489">
    <property type="entry name" value="Methyltransf_23"/>
    <property type="match status" value="1"/>
</dbReference>
<keyword evidence="1" id="KW-0808">Transferase</keyword>
<accession>A0A8H8CM20</accession>
<dbReference type="PANTHER" id="PTHR43861">
    <property type="entry name" value="TRANS-ACONITATE 2-METHYLTRANSFERASE-RELATED"/>
    <property type="match status" value="1"/>
</dbReference>
<reference evidence="3" key="1">
    <citation type="submission" date="2021-02" db="EMBL/GenBank/DDBJ databases">
        <title>Psilocybe cubensis genome.</title>
        <authorList>
            <person name="Mckernan K.J."/>
            <person name="Crawford S."/>
            <person name="Trippe A."/>
            <person name="Kane L.T."/>
            <person name="Mclaughlin S."/>
        </authorList>
    </citation>
    <scope>NUCLEOTIDE SEQUENCE [LARGE SCALE GENOMIC DNA]</scope>
    <source>
        <strain evidence="3">MGC-MH-2018</strain>
    </source>
</reference>
<comment type="caution">
    <text evidence="3">The sequence shown here is derived from an EMBL/GenBank/DDBJ whole genome shotgun (WGS) entry which is preliminary data.</text>
</comment>
<dbReference type="AlphaFoldDB" id="A0A8H8CM20"/>
<dbReference type="EMBL" id="JAFIQS010000003">
    <property type="protein sequence ID" value="KAG5171467.1"/>
    <property type="molecule type" value="Genomic_DNA"/>
</dbReference>